<feature type="compositionally biased region" description="Low complexity" evidence="9">
    <location>
        <begin position="832"/>
        <end position="847"/>
    </location>
</feature>
<dbReference type="Pfam" id="PF26031">
    <property type="entry name" value="IREH1"/>
    <property type="match status" value="1"/>
</dbReference>
<dbReference type="CDD" id="cd05579">
    <property type="entry name" value="STKc_MAST_like"/>
    <property type="match status" value="1"/>
</dbReference>
<feature type="compositionally biased region" description="Basic and acidic residues" evidence="9">
    <location>
        <begin position="417"/>
        <end position="426"/>
    </location>
</feature>
<feature type="region of interest" description="Disordered" evidence="9">
    <location>
        <begin position="1127"/>
        <end position="1155"/>
    </location>
</feature>
<dbReference type="FunFam" id="1.10.510.10:FF:001418">
    <property type="entry name" value="Serine/threonine protein kinase 15"/>
    <property type="match status" value="1"/>
</dbReference>
<feature type="compositionally biased region" description="Low complexity" evidence="9">
    <location>
        <begin position="500"/>
        <end position="511"/>
    </location>
</feature>
<feature type="compositionally biased region" description="Polar residues" evidence="9">
    <location>
        <begin position="1665"/>
        <end position="1689"/>
    </location>
</feature>
<feature type="region of interest" description="Disordered" evidence="9">
    <location>
        <begin position="21"/>
        <end position="48"/>
    </location>
</feature>
<dbReference type="SUPFAM" id="SSF56112">
    <property type="entry name" value="Protein kinase-like (PK-like)"/>
    <property type="match status" value="1"/>
</dbReference>
<feature type="region of interest" description="Disordered" evidence="9">
    <location>
        <begin position="1416"/>
        <end position="1464"/>
    </location>
</feature>
<feature type="compositionally biased region" description="Low complexity" evidence="9">
    <location>
        <begin position="758"/>
        <end position="770"/>
    </location>
</feature>
<feature type="compositionally biased region" description="Basic and acidic residues" evidence="9">
    <location>
        <begin position="1253"/>
        <end position="1271"/>
    </location>
</feature>
<dbReference type="GO" id="GO:0004674">
    <property type="term" value="F:protein serine/threonine kinase activity"/>
    <property type="evidence" value="ECO:0007669"/>
    <property type="project" value="UniProtKB-KW"/>
</dbReference>
<feature type="compositionally biased region" description="Basic and acidic residues" evidence="9">
    <location>
        <begin position="1568"/>
        <end position="1578"/>
    </location>
</feature>
<keyword evidence="3" id="KW-0808">Transferase</keyword>
<feature type="domain" description="Protein kinase" evidence="10">
    <location>
        <begin position="969"/>
        <end position="1371"/>
    </location>
</feature>
<dbReference type="InterPro" id="IPR008271">
    <property type="entry name" value="Ser/Thr_kinase_AS"/>
</dbReference>
<feature type="compositionally biased region" description="Low complexity" evidence="9">
    <location>
        <begin position="602"/>
        <end position="611"/>
    </location>
</feature>
<feature type="compositionally biased region" description="Basic and acidic residues" evidence="9">
    <location>
        <begin position="1590"/>
        <end position="1600"/>
    </location>
</feature>
<feature type="compositionally biased region" description="Basic residues" evidence="9">
    <location>
        <begin position="435"/>
        <end position="445"/>
    </location>
</feature>
<feature type="compositionally biased region" description="Polar residues" evidence="9">
    <location>
        <begin position="1198"/>
        <end position="1208"/>
    </location>
</feature>
<feature type="compositionally biased region" description="Acidic residues" evidence="9">
    <location>
        <begin position="1606"/>
        <end position="1626"/>
    </location>
</feature>
<protein>
    <recommendedName>
        <fullName evidence="1">non-specific serine/threonine protein kinase</fullName>
        <ecNumber evidence="1">2.7.11.1</ecNumber>
    </recommendedName>
</protein>
<dbReference type="InterPro" id="IPR058783">
    <property type="entry name" value="IREH1/IRE-like_N"/>
</dbReference>
<keyword evidence="6" id="KW-0067">ATP-binding</keyword>
<evidence type="ECO:0000256" key="6">
    <source>
        <dbReference type="ARBA" id="ARBA00022840"/>
    </source>
</evidence>
<feature type="region of interest" description="Disordered" evidence="9">
    <location>
        <begin position="1186"/>
        <end position="1272"/>
    </location>
</feature>
<evidence type="ECO:0000256" key="1">
    <source>
        <dbReference type="ARBA" id="ARBA00012513"/>
    </source>
</evidence>
<keyword evidence="2" id="KW-0723">Serine/threonine-protein kinase</keyword>
<reference evidence="11 12" key="1">
    <citation type="journal article" date="2024" name="Nat. Commun.">
        <title>Phylogenomics reveals the evolutionary origins of lichenization in chlorophyte algae.</title>
        <authorList>
            <person name="Puginier C."/>
            <person name="Libourel C."/>
            <person name="Otte J."/>
            <person name="Skaloud P."/>
            <person name="Haon M."/>
            <person name="Grisel S."/>
            <person name="Petersen M."/>
            <person name="Berrin J.G."/>
            <person name="Delaux P.M."/>
            <person name="Dal Grande F."/>
            <person name="Keller J."/>
        </authorList>
    </citation>
    <scope>NUCLEOTIDE SEQUENCE [LARGE SCALE GENOMIC DNA]</scope>
    <source>
        <strain evidence="11 12">SAG 2036</strain>
    </source>
</reference>
<keyword evidence="5" id="KW-0418">Kinase</keyword>
<dbReference type="InterPro" id="IPR000719">
    <property type="entry name" value="Prot_kinase_dom"/>
</dbReference>
<feature type="compositionally biased region" description="Basic and acidic residues" evidence="9">
    <location>
        <begin position="1416"/>
        <end position="1441"/>
    </location>
</feature>
<sequence>MPTGERHSIDQGVLGRIHAQFGESPTDRGGIAAEPNVPGPSLRATARPNPRATFAAQNSAARRVGLSGFARFGSILEASDAEEVAHQGTPLPSMHTQELFTPQGRVTIPLLQIDDAHLIGSATLLPSVRDDKDARASPTLQMLYTDKFSKKRSFEAAKLQVDSDLMHFKHDVQLLQLAEEQRGRKAGPSGAEMHAERAAVLQSLLDTANHCLDSELADFKANIQDIVDEVEEMRRTCRIGAYKAPITRLLFILTRCSRLVALGQNSKMQAFNNQPALFATQPRPAANPELFKTGKRLARKGHSNPQSPLARSVTMPSRALIEATTQPAAGHPRKGLEVLAEVPDSPEHSQEPAAQRSSRASDSPRATLSPLGRSIVAALEHELDQVATPPGAKVGASGQEASPEAGLGQLSDAEATPQKDDEDKLQSRGLFAGLRRFRDRFKGKKRKDDRSDSETATDREDSVPLHVETDRLHRAGEHLSDSPSSSPRSPGTPNQTPFTAPSRMAPSMPAAGTPAAAHRMRVVGAPRVSSEGEDSVEGRVYPASEAPQRNTRSSASAPQSPKHRVSDGQRLPSTPFGAGALLPSWGAGVASPPDDFPRLTVRTSSGRTTGRTTRESMRGSSLSGEMPKRSSGEDANTSLHATTESYASSPLAGRQRRSSEKSPRQSGSPHATASPTSPRRNSLGGLSTSSPEYTVCRICEMQVMVNSLEAHTRICCQMEAMAGSMESTLDARLTRLAAFMERHLNIYRPKVRRKGVARSRSSESSQRPSQMVKDAAKRNGRNSFDIRSLSTRQGEGDDSPFQSDEEPRHMSTPEGPLAPFTTPLPGEKSGHASPSGGSSKRSSEAGASFPMEGNALAVLGEMDLQDLESLILWCRGAAALQPDATSTPMRRCEAILTQITNFIASAGSNLLTGELSIETQALAQRTQGLVQGKVDELRYSVPLDEGPSGNNTPLGERGGVASSMSISDFDVLRPISRGAFGRVYLARKITTGDLYAIKVIRKADLVCKNMVQSVRNERNILACANNPFVVRFYYSFTSVDNLYIVMEYVSGGDMYSLLRTMGALDEAIARVYIAEAVLALEYCHTQGIVHRDVKPDNLLLTSDGHIKLSDFGLSCIGILDRSADLSGGADMDSNPNTPRGASSVSSAGSRTHSLSAVDAQSLSANKSQSLGTMHSSSFKRIGTLSPAVSMDMSPRTHGGTSPKPQAMTTALRRRSSRFGGDMMPLLQKQGADSSRRRTAPTRDMPGSPANEAGHGHHEEAASPSKPAEHKRAVGTPDYLAPELLLGTEHGPEVDWWSLGVMMYEFIVGIPPFNADTPEDIFDNILDRDIQWPDEGDMSAHCRNLIDQLLNINPLDRLGRSGAGEIKLHPWFHGLDWTNLARTKAAFIPSLESETDTTYFAPKPVSQQSMMMDIRPRHSEEERAGPERSMDSVGSSHDHEGSVRNLRHWRRSSNSSRSREVASSGMLAADLHQHSFSSVASVASTNSLPSADGRSSSSLAANAARARSLLNSHHDEIPRDKVLAGLARNKSAHVHADEAGHHHNAAMAMRLGSLGGTVGTEASIGGPHTPDRSDIHDASGAEDDGFDDDVILGRDDHDSDAGHAFVDEEDGEDDDEDDDDVPPDDSDFLNFSFKNLELLGERNKEMAERMSALRAEVGTEDPYSHSWLSGTAGSGSVTNSISSAASNTRR</sequence>
<comment type="catalytic activity">
    <reaction evidence="7">
        <text>L-threonyl-[protein] + ATP = O-phospho-L-threonyl-[protein] + ADP + H(+)</text>
        <dbReference type="Rhea" id="RHEA:46608"/>
        <dbReference type="Rhea" id="RHEA-COMP:11060"/>
        <dbReference type="Rhea" id="RHEA-COMP:11605"/>
        <dbReference type="ChEBI" id="CHEBI:15378"/>
        <dbReference type="ChEBI" id="CHEBI:30013"/>
        <dbReference type="ChEBI" id="CHEBI:30616"/>
        <dbReference type="ChEBI" id="CHEBI:61977"/>
        <dbReference type="ChEBI" id="CHEBI:456216"/>
        <dbReference type="EC" id="2.7.11.1"/>
    </reaction>
</comment>
<dbReference type="FunFam" id="3.30.200.20:FF:000550">
    <property type="entry name" value="Serine/threonine-protein kinase greatwall"/>
    <property type="match status" value="1"/>
</dbReference>
<keyword evidence="12" id="KW-1185">Reference proteome</keyword>
<feature type="compositionally biased region" description="Polar residues" evidence="9">
    <location>
        <begin position="633"/>
        <end position="648"/>
    </location>
</feature>
<dbReference type="Pfam" id="PF00069">
    <property type="entry name" value="Pkinase"/>
    <property type="match status" value="2"/>
</dbReference>
<comment type="catalytic activity">
    <reaction evidence="8">
        <text>L-seryl-[protein] + ATP = O-phospho-L-seryl-[protein] + ADP + H(+)</text>
        <dbReference type="Rhea" id="RHEA:17989"/>
        <dbReference type="Rhea" id="RHEA-COMP:9863"/>
        <dbReference type="Rhea" id="RHEA-COMP:11604"/>
        <dbReference type="ChEBI" id="CHEBI:15378"/>
        <dbReference type="ChEBI" id="CHEBI:29999"/>
        <dbReference type="ChEBI" id="CHEBI:30616"/>
        <dbReference type="ChEBI" id="CHEBI:83421"/>
        <dbReference type="ChEBI" id="CHEBI:456216"/>
        <dbReference type="EC" id="2.7.11.1"/>
    </reaction>
</comment>
<evidence type="ECO:0000256" key="2">
    <source>
        <dbReference type="ARBA" id="ARBA00022527"/>
    </source>
</evidence>
<gene>
    <name evidence="11" type="ORF">WJX73_009617</name>
</gene>
<dbReference type="PANTHER" id="PTHR24356">
    <property type="entry name" value="SERINE/THREONINE-PROTEIN KINASE"/>
    <property type="match status" value="1"/>
</dbReference>
<evidence type="ECO:0000256" key="9">
    <source>
        <dbReference type="SAM" id="MobiDB-lite"/>
    </source>
</evidence>
<dbReference type="InterPro" id="IPR050236">
    <property type="entry name" value="Ser_Thr_kinase_AGC"/>
</dbReference>
<feature type="compositionally biased region" description="Basic and acidic residues" evidence="9">
    <location>
        <begin position="446"/>
        <end position="480"/>
    </location>
</feature>
<feature type="compositionally biased region" description="Polar residues" evidence="9">
    <location>
        <begin position="664"/>
        <end position="688"/>
    </location>
</feature>
<evidence type="ECO:0000256" key="3">
    <source>
        <dbReference type="ARBA" id="ARBA00022679"/>
    </source>
</evidence>
<evidence type="ECO:0000256" key="7">
    <source>
        <dbReference type="ARBA" id="ARBA00047899"/>
    </source>
</evidence>
<dbReference type="InterPro" id="IPR011009">
    <property type="entry name" value="Kinase-like_dom_sf"/>
</dbReference>
<dbReference type="GO" id="GO:0005524">
    <property type="term" value="F:ATP binding"/>
    <property type="evidence" value="ECO:0007669"/>
    <property type="project" value="UniProtKB-KW"/>
</dbReference>
<dbReference type="PROSITE" id="PS50011">
    <property type="entry name" value="PROTEIN_KINASE_DOM"/>
    <property type="match status" value="1"/>
</dbReference>
<name>A0AAW1PW74_9CHLO</name>
<proteinExistence type="predicted"/>
<dbReference type="Proteomes" id="UP001465755">
    <property type="component" value="Unassembled WGS sequence"/>
</dbReference>
<feature type="region of interest" description="Disordered" evidence="9">
    <location>
        <begin position="1650"/>
        <end position="1689"/>
    </location>
</feature>
<feature type="region of interest" description="Disordered" evidence="9">
    <location>
        <begin position="1557"/>
        <end position="1628"/>
    </location>
</feature>
<evidence type="ECO:0000256" key="4">
    <source>
        <dbReference type="ARBA" id="ARBA00022741"/>
    </source>
</evidence>
<dbReference type="PANTHER" id="PTHR24356:SF1">
    <property type="entry name" value="SERINE_THREONINE-PROTEIN KINASE GREATWALL"/>
    <property type="match status" value="1"/>
</dbReference>
<feature type="compositionally biased region" description="Polar residues" evidence="9">
    <location>
        <begin position="547"/>
        <end position="559"/>
    </location>
</feature>
<comment type="caution">
    <text evidence="11">The sequence shown here is derived from an EMBL/GenBank/DDBJ whole genome shotgun (WGS) entry which is preliminary data.</text>
</comment>
<dbReference type="GO" id="GO:0035556">
    <property type="term" value="P:intracellular signal transduction"/>
    <property type="evidence" value="ECO:0007669"/>
    <property type="project" value="TreeGrafter"/>
</dbReference>
<dbReference type="EMBL" id="JALJOQ010000002">
    <property type="protein sequence ID" value="KAK9814030.1"/>
    <property type="molecule type" value="Genomic_DNA"/>
</dbReference>
<evidence type="ECO:0000256" key="8">
    <source>
        <dbReference type="ARBA" id="ARBA00048679"/>
    </source>
</evidence>
<evidence type="ECO:0000259" key="10">
    <source>
        <dbReference type="PROSITE" id="PS50011"/>
    </source>
</evidence>
<evidence type="ECO:0000313" key="11">
    <source>
        <dbReference type="EMBL" id="KAK9814030.1"/>
    </source>
</evidence>
<dbReference type="PROSITE" id="PS00108">
    <property type="entry name" value="PROTEIN_KINASE_ST"/>
    <property type="match status" value="1"/>
</dbReference>
<feature type="region of interest" description="Disordered" evidence="9">
    <location>
        <begin position="751"/>
        <end position="847"/>
    </location>
</feature>
<dbReference type="SMART" id="SM00220">
    <property type="entry name" value="S_TKc"/>
    <property type="match status" value="1"/>
</dbReference>
<evidence type="ECO:0000313" key="12">
    <source>
        <dbReference type="Proteomes" id="UP001465755"/>
    </source>
</evidence>
<accession>A0AAW1PW74</accession>
<dbReference type="EC" id="2.7.11.1" evidence="1"/>
<feature type="compositionally biased region" description="Acidic residues" evidence="9">
    <location>
        <begin position="1579"/>
        <end position="1589"/>
    </location>
</feature>
<dbReference type="Gene3D" id="1.10.510.10">
    <property type="entry name" value="Transferase(Phosphotransferase) domain 1"/>
    <property type="match status" value="2"/>
</dbReference>
<organism evidence="11 12">
    <name type="scientific">Symbiochloris irregularis</name>
    <dbReference type="NCBI Taxonomy" id="706552"/>
    <lineage>
        <taxon>Eukaryota</taxon>
        <taxon>Viridiplantae</taxon>
        <taxon>Chlorophyta</taxon>
        <taxon>core chlorophytes</taxon>
        <taxon>Trebouxiophyceae</taxon>
        <taxon>Trebouxiales</taxon>
        <taxon>Trebouxiaceae</taxon>
        <taxon>Symbiochloris</taxon>
    </lineage>
</organism>
<feature type="region of interest" description="Disordered" evidence="9">
    <location>
        <begin position="342"/>
        <end position="368"/>
    </location>
</feature>
<feature type="compositionally biased region" description="Low complexity" evidence="9">
    <location>
        <begin position="1139"/>
        <end position="1150"/>
    </location>
</feature>
<feature type="compositionally biased region" description="Low complexity" evidence="9">
    <location>
        <begin position="1451"/>
        <end position="1463"/>
    </location>
</feature>
<feature type="compositionally biased region" description="Polar residues" evidence="9">
    <location>
        <begin position="355"/>
        <end position="366"/>
    </location>
</feature>
<dbReference type="Gene3D" id="3.30.200.20">
    <property type="entry name" value="Phosphorylase Kinase, domain 1"/>
    <property type="match status" value="2"/>
</dbReference>
<feature type="region of interest" description="Disordered" evidence="9">
    <location>
        <begin position="411"/>
        <end position="688"/>
    </location>
</feature>
<keyword evidence="4" id="KW-0547">Nucleotide-binding</keyword>
<evidence type="ECO:0000256" key="5">
    <source>
        <dbReference type="ARBA" id="ARBA00022777"/>
    </source>
</evidence>